<evidence type="ECO:0000313" key="3">
    <source>
        <dbReference type="Proteomes" id="UP001595698"/>
    </source>
</evidence>
<dbReference type="EMBL" id="JBHSBC010000021">
    <property type="protein sequence ID" value="MFC3982729.1"/>
    <property type="molecule type" value="Genomic_DNA"/>
</dbReference>
<sequence>MWEERFAELSAVAARQNGMVTAAQAARVGVDDRGLAHFAASGLLVELDWSVYQLAWSSTGPRYAYPYAAWLALLPELYRWERPRSADEDAVLSHESACRLLGLGSVASPLMIFTSPEALEAPRAVKIHLARLTPEEVTVVEGIPVTTAHRTVVDLVADWTDHGDLRRVLMDAVLKDLVDLRALHADLAPLAERHEFPGDGARFVEYFIPDVDPAALSPRNRRGHAALVHPERIAAVEPRVAHMLTEAGAVPDETLSRDIAAEIISRVG</sequence>
<feature type="domain" description="AbiEi antitoxin N-terminal" evidence="1">
    <location>
        <begin position="9"/>
        <end position="54"/>
    </location>
</feature>
<dbReference type="Pfam" id="PF13338">
    <property type="entry name" value="AbiEi_4"/>
    <property type="match status" value="1"/>
</dbReference>
<dbReference type="Proteomes" id="UP001595698">
    <property type="component" value="Unassembled WGS sequence"/>
</dbReference>
<keyword evidence="3" id="KW-1185">Reference proteome</keyword>
<protein>
    <submittedName>
        <fullName evidence="2">Type IV toxin-antitoxin system AbiEi family antitoxin domain-containing protein</fullName>
    </submittedName>
</protein>
<evidence type="ECO:0000259" key="1">
    <source>
        <dbReference type="Pfam" id="PF13338"/>
    </source>
</evidence>
<dbReference type="InterPro" id="IPR025159">
    <property type="entry name" value="AbiEi_N"/>
</dbReference>
<reference evidence="3" key="1">
    <citation type="journal article" date="2019" name="Int. J. Syst. Evol. Microbiol.">
        <title>The Global Catalogue of Microorganisms (GCM) 10K type strain sequencing project: providing services to taxonomists for standard genome sequencing and annotation.</title>
        <authorList>
            <consortium name="The Broad Institute Genomics Platform"/>
            <consortium name="The Broad Institute Genome Sequencing Center for Infectious Disease"/>
            <person name="Wu L."/>
            <person name="Ma J."/>
        </authorList>
    </citation>
    <scope>NUCLEOTIDE SEQUENCE [LARGE SCALE GENOMIC DNA]</scope>
    <source>
        <strain evidence="3">TBRC 7912</strain>
    </source>
</reference>
<name>A0ABV8F4I3_9ACTN</name>
<accession>A0ABV8F4I3</accession>
<gene>
    <name evidence="2" type="ORF">ACFOYY_21495</name>
</gene>
<organism evidence="2 3">
    <name type="scientific">Streptosporangium jomthongense</name>
    <dbReference type="NCBI Taxonomy" id="1193683"/>
    <lineage>
        <taxon>Bacteria</taxon>
        <taxon>Bacillati</taxon>
        <taxon>Actinomycetota</taxon>
        <taxon>Actinomycetes</taxon>
        <taxon>Streptosporangiales</taxon>
        <taxon>Streptosporangiaceae</taxon>
        <taxon>Streptosporangium</taxon>
    </lineage>
</organism>
<proteinExistence type="predicted"/>
<comment type="caution">
    <text evidence="2">The sequence shown here is derived from an EMBL/GenBank/DDBJ whole genome shotgun (WGS) entry which is preliminary data.</text>
</comment>
<evidence type="ECO:0000313" key="2">
    <source>
        <dbReference type="EMBL" id="MFC3982729.1"/>
    </source>
</evidence>